<dbReference type="EMBL" id="LN868939">
    <property type="protein sequence ID" value="CRY80688.1"/>
    <property type="molecule type" value="Genomic_DNA"/>
</dbReference>
<sequence>MFAFAWIDPLSPTPEWDLAQVRRLARRLGYELYRPDHPSVSGLAEGRPPRERHAGRRALHVGYCQHAIEGYDVHMCRRGQ</sequence>
<accession>A0A0H5NZH3</accession>
<gene>
    <name evidence="1" type="ORF">ERS450000_03990</name>
</gene>
<name>A0A0H5NZH3_NOCFR</name>
<geneLocation type="plasmid" evidence="1">
    <name>2</name>
</geneLocation>
<keyword evidence="1" id="KW-0614">Plasmid</keyword>
<proteinExistence type="predicted"/>
<protein>
    <submittedName>
        <fullName evidence="1">Uncharacterized protein</fullName>
    </submittedName>
</protein>
<dbReference type="RefSeq" id="WP_076573705.1">
    <property type="nucleotide sequence ID" value="NZ_CP031418.1"/>
</dbReference>
<dbReference type="AlphaFoldDB" id="A0A0H5NZH3"/>
<dbReference type="KEGG" id="nfr:ERS450000_03990"/>
<organism evidence="1 2">
    <name type="scientific">Nocardia farcinica</name>
    <dbReference type="NCBI Taxonomy" id="37329"/>
    <lineage>
        <taxon>Bacteria</taxon>
        <taxon>Bacillati</taxon>
        <taxon>Actinomycetota</taxon>
        <taxon>Actinomycetes</taxon>
        <taxon>Mycobacteriales</taxon>
        <taxon>Nocardiaceae</taxon>
        <taxon>Nocardia</taxon>
    </lineage>
</organism>
<dbReference type="Proteomes" id="UP000057820">
    <property type="component" value="Plasmid 2"/>
</dbReference>
<evidence type="ECO:0000313" key="2">
    <source>
        <dbReference type="Proteomes" id="UP000057820"/>
    </source>
</evidence>
<evidence type="ECO:0000313" key="1">
    <source>
        <dbReference type="EMBL" id="CRY80688.1"/>
    </source>
</evidence>
<reference evidence="2" key="1">
    <citation type="submission" date="2015-03" db="EMBL/GenBank/DDBJ databases">
        <authorList>
            <consortium name="Pathogen Informatics"/>
        </authorList>
    </citation>
    <scope>NUCLEOTIDE SEQUENCE [LARGE SCALE GENOMIC DNA]</scope>
    <source>
        <strain evidence="2">NCTC11134</strain>
        <plasmid evidence="2">2</plasmid>
    </source>
</reference>